<feature type="non-terminal residue" evidence="2">
    <location>
        <position position="1"/>
    </location>
</feature>
<proteinExistence type="predicted"/>
<feature type="region of interest" description="Disordered" evidence="1">
    <location>
        <begin position="131"/>
        <end position="155"/>
    </location>
</feature>
<accession>A0A4Q9MY34</accession>
<gene>
    <name evidence="2" type="ORF">BD311DRAFT_656633</name>
</gene>
<evidence type="ECO:0000256" key="1">
    <source>
        <dbReference type="SAM" id="MobiDB-lite"/>
    </source>
</evidence>
<dbReference type="EMBL" id="ML143399">
    <property type="protein sequence ID" value="TBU31491.1"/>
    <property type="molecule type" value="Genomic_DNA"/>
</dbReference>
<dbReference type="AlphaFoldDB" id="A0A4Q9MY34"/>
<dbReference type="Proteomes" id="UP000292957">
    <property type="component" value="Unassembled WGS sequence"/>
</dbReference>
<protein>
    <submittedName>
        <fullName evidence="2">Uncharacterized protein</fullName>
    </submittedName>
</protein>
<organism evidence="2">
    <name type="scientific">Dichomitus squalens</name>
    <dbReference type="NCBI Taxonomy" id="114155"/>
    <lineage>
        <taxon>Eukaryota</taxon>
        <taxon>Fungi</taxon>
        <taxon>Dikarya</taxon>
        <taxon>Basidiomycota</taxon>
        <taxon>Agaricomycotina</taxon>
        <taxon>Agaricomycetes</taxon>
        <taxon>Polyporales</taxon>
        <taxon>Polyporaceae</taxon>
        <taxon>Dichomitus</taxon>
    </lineage>
</organism>
<sequence length="155" mass="17593">FCSPPRRLADGQARRRCPDRPTCDAWPRRRRRGGSCEPSLRLSCSIVCLLADGSWLQRELVRALVAACPVARRHSRRNLGESVSRLPRAPPQHTRTVRATLRWLTCSRYEHGSRTVLRTLDAARTREACASQVREPGTRHAPLHPRDKPCKGRSD</sequence>
<feature type="compositionally biased region" description="Basic and acidic residues" evidence="1">
    <location>
        <begin position="144"/>
        <end position="155"/>
    </location>
</feature>
<evidence type="ECO:0000313" key="2">
    <source>
        <dbReference type="EMBL" id="TBU31491.1"/>
    </source>
</evidence>
<name>A0A4Q9MY34_9APHY</name>
<reference evidence="2" key="1">
    <citation type="submission" date="2019-01" db="EMBL/GenBank/DDBJ databases">
        <title>Draft genome sequences of three monokaryotic isolates of the white-rot basidiomycete fungus Dichomitus squalens.</title>
        <authorList>
            <consortium name="DOE Joint Genome Institute"/>
            <person name="Lopez S.C."/>
            <person name="Andreopoulos B."/>
            <person name="Pangilinan J."/>
            <person name="Lipzen A."/>
            <person name="Riley R."/>
            <person name="Ahrendt S."/>
            <person name="Ng V."/>
            <person name="Barry K."/>
            <person name="Daum C."/>
            <person name="Grigoriev I.V."/>
            <person name="Hilden K.S."/>
            <person name="Makela M.R."/>
            <person name="de Vries R.P."/>
        </authorList>
    </citation>
    <scope>NUCLEOTIDE SEQUENCE [LARGE SCALE GENOMIC DNA]</scope>
    <source>
        <strain evidence="2">OM18370.1</strain>
    </source>
</reference>